<dbReference type="GO" id="GO:0003735">
    <property type="term" value="F:structural constituent of ribosome"/>
    <property type="evidence" value="ECO:0007669"/>
    <property type="project" value="InterPro"/>
</dbReference>
<dbReference type="Gene3D" id="3.30.70.330">
    <property type="match status" value="1"/>
</dbReference>
<dbReference type="RefSeq" id="XP_066073602.1">
    <property type="nucleotide sequence ID" value="XM_066217505.1"/>
</dbReference>
<dbReference type="GO" id="GO:0032543">
    <property type="term" value="P:mitochondrial translation"/>
    <property type="evidence" value="ECO:0007669"/>
    <property type="project" value="TreeGrafter"/>
</dbReference>
<dbReference type="InterPro" id="IPR012677">
    <property type="entry name" value="Nucleotide-bd_a/b_plait_sf"/>
</dbReference>
<sequence length="382" mass="43473">MSRILRRAFSSTFPARAGPSTPSFSPSPSTIFPSASSVITTSPQAVRKRRIESPSHKTESKSPLSDSDLHYALTEKKFPYELEKDYQSLLSTSNLNESKKGESELRSLFLKGTSEWRSRLRGFAPRGKKGRHDYLLNIMGGKRLQDELELEEQATIETQEEGSEEGEEKIDPSNQIIGKRIYLPNIQIRLMRNNVKEGESYDPYIATFRIPPSMTKNDLRSYLLAVYDLNVTFIRTDNYIGPVGRSRTGEIERKGGSSKTYKRAIVGLHEPFHYPDDIEELYAQGLATGQGDALANSRDTWLQENYSLRLSEQMRKRAMFKYYKGARWRSKTHANMGNTVREIMKRRQEREDKVSDEVKRRWTAIAQESLGGSASAPAPQTA</sequence>
<dbReference type="AlphaFoldDB" id="A0AAX4JPM4"/>
<dbReference type="InterPro" id="IPR012678">
    <property type="entry name" value="Ribosomal_uL23/eL15/eS24_sf"/>
</dbReference>
<dbReference type="Proteomes" id="UP001355207">
    <property type="component" value="Chromosome 2"/>
</dbReference>
<comment type="similarity">
    <text evidence="1">Belongs to the universal ribosomal protein uL23 family.</text>
</comment>
<feature type="compositionally biased region" description="Basic and acidic residues" evidence="5">
    <location>
        <begin position="51"/>
        <end position="60"/>
    </location>
</feature>
<reference evidence="6 7" key="1">
    <citation type="submission" date="2024-01" db="EMBL/GenBank/DDBJ databases">
        <title>Comparative genomics of Cryptococcus and Kwoniella reveals pathogenesis evolution and contrasting modes of karyotype evolution via chromosome fusion or intercentromeric recombination.</title>
        <authorList>
            <person name="Coelho M.A."/>
            <person name="David-Palma M."/>
            <person name="Shea T."/>
            <person name="Bowers K."/>
            <person name="McGinley-Smith S."/>
            <person name="Mohammad A.W."/>
            <person name="Gnirke A."/>
            <person name="Yurkov A.M."/>
            <person name="Nowrousian M."/>
            <person name="Sun S."/>
            <person name="Cuomo C.A."/>
            <person name="Heitman J."/>
        </authorList>
    </citation>
    <scope>NUCLEOTIDE SEQUENCE [LARGE SCALE GENOMIC DNA]</scope>
    <source>
        <strain evidence="6 7">CBS 6074</strain>
    </source>
</reference>
<feature type="compositionally biased region" description="Low complexity" evidence="5">
    <location>
        <begin position="19"/>
        <end position="37"/>
    </location>
</feature>
<accession>A0AAX4JPM4</accession>
<dbReference type="InterPro" id="IPR013025">
    <property type="entry name" value="Ribosomal_uL23-like"/>
</dbReference>
<dbReference type="EMBL" id="CP144099">
    <property type="protein sequence ID" value="WWC86839.1"/>
    <property type="molecule type" value="Genomic_DNA"/>
</dbReference>
<evidence type="ECO:0000313" key="6">
    <source>
        <dbReference type="EMBL" id="WWC86839.1"/>
    </source>
</evidence>
<gene>
    <name evidence="6" type="ORF">L201_001718</name>
</gene>
<protein>
    <recommendedName>
        <fullName evidence="4">Large ribosomal subunit protein uL23m</fullName>
    </recommendedName>
</protein>
<dbReference type="PANTHER" id="PTHR12059:SF5">
    <property type="entry name" value="LARGE RIBOSOMAL SUBUNIT PROTEIN UL23M"/>
    <property type="match status" value="1"/>
</dbReference>
<dbReference type="GO" id="GO:0005762">
    <property type="term" value="C:mitochondrial large ribosomal subunit"/>
    <property type="evidence" value="ECO:0007669"/>
    <property type="project" value="TreeGrafter"/>
</dbReference>
<evidence type="ECO:0000313" key="7">
    <source>
        <dbReference type="Proteomes" id="UP001355207"/>
    </source>
</evidence>
<evidence type="ECO:0000256" key="3">
    <source>
        <dbReference type="ARBA" id="ARBA00023274"/>
    </source>
</evidence>
<proteinExistence type="inferred from homology"/>
<evidence type="ECO:0000256" key="1">
    <source>
        <dbReference type="ARBA" id="ARBA00006700"/>
    </source>
</evidence>
<keyword evidence="2" id="KW-0689">Ribosomal protein</keyword>
<evidence type="ECO:0000256" key="5">
    <source>
        <dbReference type="SAM" id="MobiDB-lite"/>
    </source>
</evidence>
<dbReference type="GeneID" id="91092390"/>
<name>A0AAX4JPM4_9TREE</name>
<evidence type="ECO:0000256" key="2">
    <source>
        <dbReference type="ARBA" id="ARBA00022980"/>
    </source>
</evidence>
<keyword evidence="7" id="KW-1185">Reference proteome</keyword>
<organism evidence="6 7">
    <name type="scientific">Kwoniella dendrophila CBS 6074</name>
    <dbReference type="NCBI Taxonomy" id="1295534"/>
    <lineage>
        <taxon>Eukaryota</taxon>
        <taxon>Fungi</taxon>
        <taxon>Dikarya</taxon>
        <taxon>Basidiomycota</taxon>
        <taxon>Agaricomycotina</taxon>
        <taxon>Tremellomycetes</taxon>
        <taxon>Tremellales</taxon>
        <taxon>Cryptococcaceae</taxon>
        <taxon>Kwoniella</taxon>
    </lineage>
</organism>
<feature type="region of interest" description="Disordered" evidence="5">
    <location>
        <begin position="9"/>
        <end position="68"/>
    </location>
</feature>
<dbReference type="SUPFAM" id="SSF54189">
    <property type="entry name" value="Ribosomal proteins S24e, L23 and L15e"/>
    <property type="match status" value="1"/>
</dbReference>
<keyword evidence="3" id="KW-0687">Ribonucleoprotein</keyword>
<evidence type="ECO:0000256" key="4">
    <source>
        <dbReference type="ARBA" id="ARBA00039977"/>
    </source>
</evidence>
<dbReference type="PANTHER" id="PTHR12059">
    <property type="entry name" value="RIBOSOMAL PROTEIN L23-RELATED"/>
    <property type="match status" value="1"/>
</dbReference>